<feature type="transmembrane region" description="Helical" evidence="8">
    <location>
        <begin position="57"/>
        <end position="77"/>
    </location>
</feature>
<keyword evidence="8" id="KW-0472">Membrane</keyword>
<dbReference type="GO" id="GO:0012505">
    <property type="term" value="C:endomembrane system"/>
    <property type="evidence" value="ECO:0007669"/>
    <property type="project" value="TreeGrafter"/>
</dbReference>
<evidence type="ECO:0000256" key="8">
    <source>
        <dbReference type="SAM" id="Phobius"/>
    </source>
</evidence>
<dbReference type="GO" id="GO:0016024">
    <property type="term" value="P:CDP-diacylglycerol biosynthetic process"/>
    <property type="evidence" value="ECO:0007669"/>
    <property type="project" value="UniProtKB-UniPathway"/>
</dbReference>
<organism evidence="10 11">
    <name type="scientific">Kalanchoe fedtschenkoi</name>
    <name type="common">Lavender scallops</name>
    <name type="synonym">South American air plant</name>
    <dbReference type="NCBI Taxonomy" id="63787"/>
    <lineage>
        <taxon>Eukaryota</taxon>
        <taxon>Viridiplantae</taxon>
        <taxon>Streptophyta</taxon>
        <taxon>Embryophyta</taxon>
        <taxon>Tracheophyta</taxon>
        <taxon>Spermatophyta</taxon>
        <taxon>Magnoliopsida</taxon>
        <taxon>eudicotyledons</taxon>
        <taxon>Gunneridae</taxon>
        <taxon>Pentapetalae</taxon>
        <taxon>Saxifragales</taxon>
        <taxon>Crassulaceae</taxon>
        <taxon>Kalanchoe</taxon>
    </lineage>
</organism>
<reference evidence="10" key="1">
    <citation type="submission" date="2021-01" db="UniProtKB">
        <authorList>
            <consortium name="EnsemblPlants"/>
        </authorList>
    </citation>
    <scope>IDENTIFICATION</scope>
</reference>
<dbReference type="Gramene" id="Kaladp0018s0167.1.v1.1">
    <property type="protein sequence ID" value="Kaladp0018s0167.1.v1.1"/>
    <property type="gene ID" value="Kaladp0018s0167.v1.1"/>
</dbReference>
<keyword evidence="11" id="KW-1185">Reference proteome</keyword>
<dbReference type="PANTHER" id="PTHR10983:SF16">
    <property type="entry name" value="LYSOCARDIOLIPIN ACYLTRANSFERASE 1"/>
    <property type="match status" value="1"/>
</dbReference>
<dbReference type="InterPro" id="IPR002123">
    <property type="entry name" value="Plipid/glycerol_acylTrfase"/>
</dbReference>
<evidence type="ECO:0000256" key="3">
    <source>
        <dbReference type="ARBA" id="ARBA00005189"/>
    </source>
</evidence>
<feature type="transmembrane region" description="Helical" evidence="8">
    <location>
        <begin position="316"/>
        <end position="335"/>
    </location>
</feature>
<dbReference type="EnsemblPlants" id="Kaladp0018s0167.1.v1.1">
    <property type="protein sequence ID" value="Kaladp0018s0167.1.v1.1"/>
    <property type="gene ID" value="Kaladp0018s0167.v1.1"/>
</dbReference>
<sequence length="366" mass="42048">MEEPCTSNSGRKHRALTPLRLLRGVICLLVLLLTAFMMLVCYGFVSAVLVRFFSLNYSRKATAFIFGAWLAMWPLLFEKINRTKVVISGDNVPAKERVLLIANHRTEVDWMYLWDLALRKGRLGYIKYVLKSSLMKLPVFGWAFHVLEFISVERKWEVDESTFRHMLSTFRNPRDPLWLALFPEGTDFTEKKCVRSQKYAAENGFPVLKSVLLPKSKGFYACLHHLRDSLDAVYDVTIGYKHNCPSLMDNVFGVDPAEVHLHIRRISLDDIPKSEDRVSAWLMDTFRLKDQMLSEFYNRGYFSKPEIRTDLPTARCLLTAAAVLTCTAICTYLTVSGPVYFKIYVALVCAYLGSATRLNFRPQPLL</sequence>
<evidence type="ECO:0000256" key="7">
    <source>
        <dbReference type="ARBA" id="ARBA00023315"/>
    </source>
</evidence>
<comment type="pathway">
    <text evidence="3">Lipid metabolism.</text>
</comment>
<dbReference type="CDD" id="cd07990">
    <property type="entry name" value="LPLAT_LCLAT1-like"/>
    <property type="match status" value="1"/>
</dbReference>
<dbReference type="EnsemblPlants" id="Kaladp0018s0167.3.v1.1">
    <property type="protein sequence ID" value="Kaladp0018s0167.3.v1.1"/>
    <property type="gene ID" value="Kaladp0018s0167.v1.1"/>
</dbReference>
<dbReference type="EnsemblPlants" id="Kaladp0018s0167.2.v1.1">
    <property type="protein sequence ID" value="Kaladp0018s0167.2.v1.1"/>
    <property type="gene ID" value="Kaladp0018s0167.v1.1"/>
</dbReference>
<dbReference type="UniPathway" id="UPA00557">
    <property type="reaction ID" value="UER00613"/>
</dbReference>
<keyword evidence="6" id="KW-0808">Transferase</keyword>
<evidence type="ECO:0000256" key="2">
    <source>
        <dbReference type="ARBA" id="ARBA00004728"/>
    </source>
</evidence>
<comment type="similarity">
    <text evidence="4">Belongs to the 1-acyl-sn-glycerol-3-phosphate acyltransferase family.</text>
</comment>
<protein>
    <recommendedName>
        <fullName evidence="5">1-acylglycerol-3-phosphate O-acyltransferase</fullName>
        <ecNumber evidence="5">2.3.1.51</ecNumber>
    </recommendedName>
</protein>
<evidence type="ECO:0000256" key="1">
    <source>
        <dbReference type="ARBA" id="ARBA00001141"/>
    </source>
</evidence>
<keyword evidence="8" id="KW-1133">Transmembrane helix</keyword>
<feature type="transmembrane region" description="Helical" evidence="8">
    <location>
        <begin position="341"/>
        <end position="360"/>
    </location>
</feature>
<dbReference type="Pfam" id="PF16076">
    <property type="entry name" value="Acyltransf_C"/>
    <property type="match status" value="1"/>
</dbReference>
<dbReference type="GO" id="GO:0003841">
    <property type="term" value="F:1-acylglycerol-3-phosphate O-acyltransferase activity"/>
    <property type="evidence" value="ECO:0007669"/>
    <property type="project" value="UniProtKB-EC"/>
</dbReference>
<evidence type="ECO:0000256" key="4">
    <source>
        <dbReference type="ARBA" id="ARBA00008655"/>
    </source>
</evidence>
<dbReference type="EC" id="2.3.1.51" evidence="5"/>
<dbReference type="AlphaFoldDB" id="A0A7N0T251"/>
<comment type="pathway">
    <text evidence="2">Phospholipid metabolism; CDP-diacylglycerol biosynthesis; CDP-diacylglycerol from sn-glycerol 3-phosphate: step 2/3.</text>
</comment>
<dbReference type="Gramene" id="Kaladp0018s0167.3.v1.1">
    <property type="protein sequence ID" value="Kaladp0018s0167.3.v1.1"/>
    <property type="gene ID" value="Kaladp0018s0167.v1.1"/>
</dbReference>
<accession>A0A7N0T251</accession>
<evidence type="ECO:0000313" key="11">
    <source>
        <dbReference type="Proteomes" id="UP000594263"/>
    </source>
</evidence>
<dbReference type="Gramene" id="Kaladp0018s0167.2.v1.1">
    <property type="protein sequence ID" value="Kaladp0018s0167.2.v1.1"/>
    <property type="gene ID" value="Kaladp0018s0167.v1.1"/>
</dbReference>
<dbReference type="Pfam" id="PF01553">
    <property type="entry name" value="Acyltransferase"/>
    <property type="match status" value="1"/>
</dbReference>
<dbReference type="Proteomes" id="UP000594263">
    <property type="component" value="Unplaced"/>
</dbReference>
<dbReference type="PANTHER" id="PTHR10983">
    <property type="entry name" value="1-ACYLGLYCEROL-3-PHOSPHATE ACYLTRANSFERASE-RELATED"/>
    <property type="match status" value="1"/>
</dbReference>
<dbReference type="SUPFAM" id="SSF69593">
    <property type="entry name" value="Glycerol-3-phosphate (1)-acyltransferase"/>
    <property type="match status" value="1"/>
</dbReference>
<comment type="catalytic activity">
    <reaction evidence="1">
        <text>a 1-acyl-sn-glycero-3-phosphate + an acyl-CoA = a 1,2-diacyl-sn-glycero-3-phosphate + CoA</text>
        <dbReference type="Rhea" id="RHEA:19709"/>
        <dbReference type="ChEBI" id="CHEBI:57287"/>
        <dbReference type="ChEBI" id="CHEBI:57970"/>
        <dbReference type="ChEBI" id="CHEBI:58342"/>
        <dbReference type="ChEBI" id="CHEBI:58608"/>
        <dbReference type="EC" id="2.3.1.51"/>
    </reaction>
</comment>
<dbReference type="SMART" id="SM00563">
    <property type="entry name" value="PlsC"/>
    <property type="match status" value="1"/>
</dbReference>
<evidence type="ECO:0000256" key="5">
    <source>
        <dbReference type="ARBA" id="ARBA00013211"/>
    </source>
</evidence>
<feature type="domain" description="Phospholipid/glycerol acyltransferase" evidence="9">
    <location>
        <begin position="98"/>
        <end position="220"/>
    </location>
</feature>
<evidence type="ECO:0000313" key="10">
    <source>
        <dbReference type="EnsemblPlants" id="Kaladp0018s0167.1.v1.1"/>
    </source>
</evidence>
<evidence type="ECO:0000256" key="6">
    <source>
        <dbReference type="ARBA" id="ARBA00022679"/>
    </source>
</evidence>
<feature type="transmembrane region" description="Helical" evidence="8">
    <location>
        <begin position="21"/>
        <end position="45"/>
    </location>
</feature>
<dbReference type="InterPro" id="IPR032098">
    <property type="entry name" value="Acyltransf_C"/>
</dbReference>
<evidence type="ECO:0000259" key="9">
    <source>
        <dbReference type="SMART" id="SM00563"/>
    </source>
</evidence>
<proteinExistence type="inferred from homology"/>
<keyword evidence="8" id="KW-0812">Transmembrane</keyword>
<keyword evidence="7" id="KW-0012">Acyltransferase</keyword>
<name>A0A7N0T251_KALFE</name>
<dbReference type="OMA" id="MDRAISY"/>